<evidence type="ECO:0000313" key="2">
    <source>
        <dbReference type="EMBL" id="RIA85989.1"/>
    </source>
</evidence>
<comment type="caution">
    <text evidence="2">The sequence shown here is derived from an EMBL/GenBank/DDBJ whole genome shotgun (WGS) entry which is preliminary data.</text>
</comment>
<protein>
    <submittedName>
        <fullName evidence="2">Uncharacterized protein</fullName>
    </submittedName>
</protein>
<organism evidence="2 3">
    <name type="scientific">Glomus cerebriforme</name>
    <dbReference type="NCBI Taxonomy" id="658196"/>
    <lineage>
        <taxon>Eukaryota</taxon>
        <taxon>Fungi</taxon>
        <taxon>Fungi incertae sedis</taxon>
        <taxon>Mucoromycota</taxon>
        <taxon>Glomeromycotina</taxon>
        <taxon>Glomeromycetes</taxon>
        <taxon>Glomerales</taxon>
        <taxon>Glomeraceae</taxon>
        <taxon>Glomus</taxon>
    </lineage>
</organism>
<gene>
    <name evidence="2" type="ORF">C1645_741173</name>
</gene>
<feature type="region of interest" description="Disordered" evidence="1">
    <location>
        <begin position="18"/>
        <end position="91"/>
    </location>
</feature>
<reference evidence="2 3" key="1">
    <citation type="submission" date="2018-06" db="EMBL/GenBank/DDBJ databases">
        <title>Comparative genomics reveals the genomic features of Rhizophagus irregularis, R. cerebriforme, R. diaphanum and Gigaspora rosea, and their symbiotic lifestyle signature.</title>
        <authorList>
            <person name="Morin E."/>
            <person name="San Clemente H."/>
            <person name="Chen E.C.H."/>
            <person name="De La Providencia I."/>
            <person name="Hainaut M."/>
            <person name="Kuo A."/>
            <person name="Kohler A."/>
            <person name="Murat C."/>
            <person name="Tang N."/>
            <person name="Roy S."/>
            <person name="Loubradou J."/>
            <person name="Henrissat B."/>
            <person name="Grigoriev I.V."/>
            <person name="Corradi N."/>
            <person name="Roux C."/>
            <person name="Martin F.M."/>
        </authorList>
    </citation>
    <scope>NUCLEOTIDE SEQUENCE [LARGE SCALE GENOMIC DNA]</scope>
    <source>
        <strain evidence="2 3">DAOM 227022</strain>
    </source>
</reference>
<feature type="compositionally biased region" description="Polar residues" evidence="1">
    <location>
        <begin position="50"/>
        <end position="91"/>
    </location>
</feature>
<dbReference type="EMBL" id="QKYT01000391">
    <property type="protein sequence ID" value="RIA85989.1"/>
    <property type="molecule type" value="Genomic_DNA"/>
</dbReference>
<dbReference type="Proteomes" id="UP000265703">
    <property type="component" value="Unassembled WGS sequence"/>
</dbReference>
<evidence type="ECO:0000313" key="3">
    <source>
        <dbReference type="Proteomes" id="UP000265703"/>
    </source>
</evidence>
<dbReference type="AlphaFoldDB" id="A0A397SM63"/>
<sequence>MEREKEVLEYITTILQAQAEQHQQRKRRSTSPPKDTNQKEKNNPFRPNDTKQGYSSQFTNSNQNAPHQFTVGSLQSINSNPENYKSSIADTTTTSQLNRIYKDDTPTELMETVLTDTDHDEQNSDINAFYTDSDPIQPYTPSQQSKPWLNLSSWIGSNNNF</sequence>
<evidence type="ECO:0000256" key="1">
    <source>
        <dbReference type="SAM" id="MobiDB-lite"/>
    </source>
</evidence>
<name>A0A397SM63_9GLOM</name>
<proteinExistence type="predicted"/>
<accession>A0A397SM63</accession>
<keyword evidence="3" id="KW-1185">Reference proteome</keyword>